<name>A0A179HLR8_PURLI</name>
<dbReference type="KEGG" id="plj:28887535"/>
<reference evidence="2 4" key="2">
    <citation type="journal article" date="2016" name="Front. Microbiol.">
        <title>Genome and transcriptome sequences reveal the specific parasitism of the nematophagous Purpureocillium lilacinum 36-1.</title>
        <authorList>
            <person name="Xie J."/>
            <person name="Li S."/>
            <person name="Mo C."/>
            <person name="Xiao X."/>
            <person name="Peng D."/>
            <person name="Wang G."/>
            <person name="Xiao Y."/>
        </authorList>
    </citation>
    <scope>NUCLEOTIDE SEQUENCE [LARGE SCALE GENOMIC DNA]</scope>
    <source>
        <strain evidence="2 4">36-1</strain>
    </source>
</reference>
<protein>
    <submittedName>
        <fullName evidence="1">Uncharacterized protein</fullName>
    </submittedName>
</protein>
<dbReference type="AlphaFoldDB" id="A0A179HLR8"/>
<dbReference type="EMBL" id="LCWV01000003">
    <property type="protein sequence ID" value="PWI74515.1"/>
    <property type="molecule type" value="Genomic_DNA"/>
</dbReference>
<dbReference type="Proteomes" id="UP000245956">
    <property type="component" value="Unassembled WGS sequence"/>
</dbReference>
<sequence>MSNQNTCSGKTCCGHPACEVLKSRNWCGRWVFFRLTSPRPVMPSEALAELRQRLGQEDLRFYSSLDDGGTLYEGVVRLPDGASSAEDVLPPPKGSKFDGERSRVWRLSCCWDALDWDVPVWTHALKAGEGMGFGDRGLMTELDNMVHFARRDTGV</sequence>
<reference evidence="1 3" key="3">
    <citation type="submission" date="2016-02" db="EMBL/GenBank/DDBJ databases">
        <title>Biosynthesis of antibiotic leucinostatins and their inhibition on Phytophthora in bio-control Purpureocillium lilacinum.</title>
        <authorList>
            <person name="Wang G."/>
            <person name="Liu Z."/>
            <person name="Lin R."/>
            <person name="Li E."/>
            <person name="Mao Z."/>
            <person name="Ling J."/>
            <person name="Yin W."/>
            <person name="Xie B."/>
        </authorList>
    </citation>
    <scope>NUCLEOTIDE SEQUENCE [LARGE SCALE GENOMIC DNA]</scope>
    <source>
        <strain evidence="1">PLFJ-1</strain>
    </source>
</reference>
<reference evidence="2" key="1">
    <citation type="submission" date="2015-05" db="EMBL/GenBank/DDBJ databases">
        <authorList>
            <person name="Wang D.B."/>
            <person name="Wang M."/>
        </authorList>
    </citation>
    <scope>NUCLEOTIDE SEQUENCE</scope>
    <source>
        <strain evidence="2">36-1</strain>
    </source>
</reference>
<evidence type="ECO:0000313" key="2">
    <source>
        <dbReference type="EMBL" id="PWI74515.1"/>
    </source>
</evidence>
<evidence type="ECO:0000313" key="4">
    <source>
        <dbReference type="Proteomes" id="UP000245956"/>
    </source>
</evidence>
<evidence type="ECO:0000313" key="3">
    <source>
        <dbReference type="Proteomes" id="UP000078340"/>
    </source>
</evidence>
<gene>
    <name evidence="2" type="ORF">PCL_07829</name>
    <name evidence="1" type="ORF">VFPFJ_05406</name>
</gene>
<comment type="caution">
    <text evidence="1">The sequence shown here is derived from an EMBL/GenBank/DDBJ whole genome shotgun (WGS) entry which is preliminary data.</text>
</comment>
<proteinExistence type="predicted"/>
<evidence type="ECO:0000313" key="1">
    <source>
        <dbReference type="EMBL" id="OAQ91247.1"/>
    </source>
</evidence>
<organism evidence="1 3">
    <name type="scientific">Purpureocillium lilacinum</name>
    <name type="common">Paecilomyces lilacinus</name>
    <dbReference type="NCBI Taxonomy" id="33203"/>
    <lineage>
        <taxon>Eukaryota</taxon>
        <taxon>Fungi</taxon>
        <taxon>Dikarya</taxon>
        <taxon>Ascomycota</taxon>
        <taxon>Pezizomycotina</taxon>
        <taxon>Sordariomycetes</taxon>
        <taxon>Hypocreomycetidae</taxon>
        <taxon>Hypocreales</taxon>
        <taxon>Ophiocordycipitaceae</taxon>
        <taxon>Purpureocillium</taxon>
    </lineage>
</organism>
<dbReference type="GeneID" id="28887535"/>
<dbReference type="EMBL" id="LSBI01000004">
    <property type="protein sequence ID" value="OAQ91247.1"/>
    <property type="molecule type" value="Genomic_DNA"/>
</dbReference>
<dbReference type="Proteomes" id="UP000078340">
    <property type="component" value="Unassembled WGS sequence"/>
</dbReference>
<accession>A0A179HLR8</accession>